<name>A0A653L531_AERVE</name>
<proteinExistence type="predicted"/>
<feature type="compositionally biased region" description="Basic and acidic residues" evidence="1">
    <location>
        <begin position="1"/>
        <end position="21"/>
    </location>
</feature>
<feature type="region of interest" description="Disordered" evidence="1">
    <location>
        <begin position="1"/>
        <end position="105"/>
    </location>
</feature>
<dbReference type="Proteomes" id="UP000439123">
    <property type="component" value="Unassembled WGS sequence"/>
</dbReference>
<sequence length="237" mass="24982">MAERRDKDHQGVGEAPEAKTDDDADGAVDALAAEQPLGDPLIAKPVDQTDGGQQGGHQQRDKADEAKQGLARHAGAGEGIGVAKGDGHYQRGDQHPEPEGVADGAPQMRGVEVGAEVGKAHPEAVLILQALLQHGEQRQQQTAGEQGNAEHQQDQLQQLIPAPATTEPLPARVMAGCRWRQQGGGHKGGSHGRSPSNSCIAPAGQCSEQRMPLRQPPCSWRGSSWVGRSTRICCGPR</sequence>
<evidence type="ECO:0000313" key="3">
    <source>
        <dbReference type="Proteomes" id="UP000439123"/>
    </source>
</evidence>
<feature type="compositionally biased region" description="Basic and acidic residues" evidence="1">
    <location>
        <begin position="58"/>
        <end position="67"/>
    </location>
</feature>
<reference evidence="2 3" key="1">
    <citation type="submission" date="2019-10" db="EMBL/GenBank/DDBJ databases">
        <authorList>
            <person name="Karimi E."/>
        </authorList>
    </citation>
    <scope>NUCLEOTIDE SEQUENCE [LARGE SCALE GENOMIC DNA]</scope>
    <source>
        <strain evidence="2">Aeromonas sp. 8C</strain>
    </source>
</reference>
<dbReference type="EMBL" id="CABWLC010000013">
    <property type="protein sequence ID" value="VXA86373.1"/>
    <property type="molecule type" value="Genomic_DNA"/>
</dbReference>
<organism evidence="2 3">
    <name type="scientific">Aeromonas veronii</name>
    <dbReference type="NCBI Taxonomy" id="654"/>
    <lineage>
        <taxon>Bacteria</taxon>
        <taxon>Pseudomonadati</taxon>
        <taxon>Pseudomonadota</taxon>
        <taxon>Gammaproteobacteria</taxon>
        <taxon>Aeromonadales</taxon>
        <taxon>Aeromonadaceae</taxon>
        <taxon>Aeromonas</taxon>
    </lineage>
</organism>
<evidence type="ECO:0000256" key="1">
    <source>
        <dbReference type="SAM" id="MobiDB-lite"/>
    </source>
</evidence>
<feature type="compositionally biased region" description="Basic and acidic residues" evidence="1">
    <location>
        <begin position="85"/>
        <end position="98"/>
    </location>
</feature>
<gene>
    <name evidence="2" type="ORF">AERO8C_200034</name>
</gene>
<accession>A0A653L531</accession>
<dbReference type="AlphaFoldDB" id="A0A653L531"/>
<evidence type="ECO:0000313" key="2">
    <source>
        <dbReference type="EMBL" id="VXA86373.1"/>
    </source>
</evidence>
<protein>
    <submittedName>
        <fullName evidence="2">Uncharacterized protein</fullName>
    </submittedName>
</protein>
<feature type="region of interest" description="Disordered" evidence="1">
    <location>
        <begin position="136"/>
        <end position="155"/>
    </location>
</feature>